<feature type="transmembrane region" description="Helical" evidence="6">
    <location>
        <begin position="299"/>
        <end position="319"/>
    </location>
</feature>
<keyword evidence="5 6" id="KW-0472">Membrane</keyword>
<comment type="subcellular location">
    <subcellularLocation>
        <location evidence="1">Cell membrane</location>
        <topology evidence="1">Multi-pass membrane protein</topology>
    </subcellularLocation>
</comment>
<dbReference type="EMBL" id="LWGR01000013">
    <property type="protein sequence ID" value="KZM70630.1"/>
    <property type="molecule type" value="Genomic_DNA"/>
</dbReference>
<dbReference type="Proteomes" id="UP000076512">
    <property type="component" value="Unassembled WGS sequence"/>
</dbReference>
<evidence type="ECO:0000256" key="1">
    <source>
        <dbReference type="ARBA" id="ARBA00004651"/>
    </source>
</evidence>
<feature type="transmembrane region" description="Helical" evidence="6">
    <location>
        <begin position="140"/>
        <end position="164"/>
    </location>
</feature>
<keyword evidence="3 6" id="KW-0812">Transmembrane</keyword>
<feature type="transmembrane region" description="Helical" evidence="6">
    <location>
        <begin position="16"/>
        <end position="44"/>
    </location>
</feature>
<dbReference type="PROSITE" id="PS50850">
    <property type="entry name" value="MFS"/>
    <property type="match status" value="1"/>
</dbReference>
<keyword evidence="2" id="KW-0813">Transport</keyword>
<feature type="transmembrane region" description="Helical" evidence="6">
    <location>
        <begin position="170"/>
        <end position="192"/>
    </location>
</feature>
<feature type="transmembrane region" description="Helical" evidence="6">
    <location>
        <begin position="56"/>
        <end position="72"/>
    </location>
</feature>
<feature type="transmembrane region" description="Helical" evidence="6">
    <location>
        <begin position="84"/>
        <end position="103"/>
    </location>
</feature>
<dbReference type="RefSeq" id="WP_067593923.1">
    <property type="nucleotide sequence ID" value="NZ_JABMCZ010000003.1"/>
</dbReference>
<evidence type="ECO:0000313" key="9">
    <source>
        <dbReference type="Proteomes" id="UP000076512"/>
    </source>
</evidence>
<protein>
    <submittedName>
        <fullName evidence="8">Multidrug transporter</fullName>
    </submittedName>
</protein>
<dbReference type="PANTHER" id="PTHR42718">
    <property type="entry name" value="MAJOR FACILITATOR SUPERFAMILY MULTIDRUG TRANSPORTER MFSC"/>
    <property type="match status" value="1"/>
</dbReference>
<feature type="transmembrane region" description="Helical" evidence="6">
    <location>
        <begin position="254"/>
        <end position="271"/>
    </location>
</feature>
<feature type="transmembrane region" description="Helical" evidence="6">
    <location>
        <begin position="331"/>
        <end position="351"/>
    </location>
</feature>
<dbReference type="SUPFAM" id="SSF103473">
    <property type="entry name" value="MFS general substrate transporter"/>
    <property type="match status" value="1"/>
</dbReference>
<dbReference type="PANTHER" id="PTHR42718:SF9">
    <property type="entry name" value="MAJOR FACILITATOR SUPERFAMILY MULTIDRUG TRANSPORTER MFSC"/>
    <property type="match status" value="1"/>
</dbReference>
<feature type="transmembrane region" description="Helical" evidence="6">
    <location>
        <begin position="432"/>
        <end position="453"/>
    </location>
</feature>
<dbReference type="InterPro" id="IPR036259">
    <property type="entry name" value="MFS_trans_sf"/>
</dbReference>
<dbReference type="CDD" id="cd17321">
    <property type="entry name" value="MFS_MMR_MDR_like"/>
    <property type="match status" value="1"/>
</dbReference>
<evidence type="ECO:0000256" key="2">
    <source>
        <dbReference type="ARBA" id="ARBA00022448"/>
    </source>
</evidence>
<dbReference type="AlphaFoldDB" id="A0A164JQH6"/>
<keyword evidence="4 6" id="KW-1133">Transmembrane helix</keyword>
<evidence type="ECO:0000256" key="4">
    <source>
        <dbReference type="ARBA" id="ARBA00022989"/>
    </source>
</evidence>
<dbReference type="STRING" id="455432.AWN90_39330"/>
<reference evidence="8 9" key="1">
    <citation type="submission" date="2016-04" db="EMBL/GenBank/DDBJ databases">
        <authorList>
            <person name="Evans L.H."/>
            <person name="Alamgir A."/>
            <person name="Owens N."/>
            <person name="Weber N.D."/>
            <person name="Virtaneva K."/>
            <person name="Barbian K."/>
            <person name="Babar A."/>
            <person name="Rosenke K."/>
        </authorList>
    </citation>
    <scope>NUCLEOTIDE SEQUENCE [LARGE SCALE GENOMIC DNA]</scope>
    <source>
        <strain evidence="8 9">IFM 0406</strain>
    </source>
</reference>
<feature type="domain" description="Major facilitator superfamily (MFS) profile" evidence="7">
    <location>
        <begin position="18"/>
        <end position="533"/>
    </location>
</feature>
<feature type="transmembrane region" description="Helical" evidence="6">
    <location>
        <begin position="509"/>
        <end position="528"/>
    </location>
</feature>
<evidence type="ECO:0000256" key="3">
    <source>
        <dbReference type="ARBA" id="ARBA00022692"/>
    </source>
</evidence>
<dbReference type="InterPro" id="IPR020846">
    <property type="entry name" value="MFS_dom"/>
</dbReference>
<evidence type="ECO:0000256" key="6">
    <source>
        <dbReference type="SAM" id="Phobius"/>
    </source>
</evidence>
<dbReference type="Pfam" id="PF07690">
    <property type="entry name" value="MFS_1"/>
    <property type="match status" value="1"/>
</dbReference>
<evidence type="ECO:0000256" key="5">
    <source>
        <dbReference type="ARBA" id="ARBA00023136"/>
    </source>
</evidence>
<feature type="transmembrane region" description="Helical" evidence="6">
    <location>
        <begin position="204"/>
        <end position="224"/>
    </location>
</feature>
<dbReference type="OrthoDB" id="7375466at2"/>
<proteinExistence type="predicted"/>
<gene>
    <name evidence="8" type="ORF">AWN90_39330</name>
</gene>
<dbReference type="GO" id="GO:0022857">
    <property type="term" value="F:transmembrane transporter activity"/>
    <property type="evidence" value="ECO:0007669"/>
    <property type="project" value="InterPro"/>
</dbReference>
<accession>A0A164JQH6</accession>
<organism evidence="8 9">
    <name type="scientific">Nocardia terpenica</name>
    <dbReference type="NCBI Taxonomy" id="455432"/>
    <lineage>
        <taxon>Bacteria</taxon>
        <taxon>Bacillati</taxon>
        <taxon>Actinomycetota</taxon>
        <taxon>Actinomycetes</taxon>
        <taxon>Mycobacteriales</taxon>
        <taxon>Nocardiaceae</taxon>
        <taxon>Nocardia</taxon>
    </lineage>
</organism>
<feature type="transmembrane region" description="Helical" evidence="6">
    <location>
        <begin position="395"/>
        <end position="420"/>
    </location>
</feature>
<name>A0A164JQH6_9NOCA</name>
<evidence type="ECO:0000259" key="7">
    <source>
        <dbReference type="PROSITE" id="PS50850"/>
    </source>
</evidence>
<feature type="transmembrane region" description="Helical" evidence="6">
    <location>
        <begin position="109"/>
        <end position="128"/>
    </location>
</feature>
<dbReference type="GO" id="GO:0005886">
    <property type="term" value="C:plasma membrane"/>
    <property type="evidence" value="ECO:0007669"/>
    <property type="project" value="UniProtKB-SubCell"/>
</dbReference>
<feature type="transmembrane region" description="Helical" evidence="6">
    <location>
        <begin position="363"/>
        <end position="383"/>
    </location>
</feature>
<comment type="caution">
    <text evidence="8">The sequence shown here is derived from an EMBL/GenBank/DDBJ whole genome shotgun (WGS) entry which is preliminary data.</text>
</comment>
<dbReference type="Gene3D" id="1.20.1720.10">
    <property type="entry name" value="Multidrug resistance protein D"/>
    <property type="match status" value="2"/>
</dbReference>
<keyword evidence="9" id="KW-1185">Reference proteome</keyword>
<dbReference type="InterPro" id="IPR011701">
    <property type="entry name" value="MFS"/>
</dbReference>
<evidence type="ECO:0000313" key="8">
    <source>
        <dbReference type="EMBL" id="KZM70630.1"/>
    </source>
</evidence>
<sequence length="539" mass="55772">MTDVEFDPARQGRRRWFALAVLALGLAMVVLDGTVVGVSLPVIIADLGLDFTQAQWVNSVYSVVFAALLITAGRLGDRLGRRRIFALGVVVFVAGSLLAAAAQDPGALIWGRIVQGVGGACVLPGTLSTVNATFRDRDRVIAFAVWGSVMSGAAAVGPLLGGWLTTDYTWPWIFLVNLPIGLVVLAGIAAVVPETRMDGHAPGLDVDGFLLSAAGFGLVVFALIEGQTYGWWRPLRDFHLLGVTWSRRASSSPIPVLLVVGLALLALFVLWERHRALVKRSALLDLSLFRRPGFRWGNAAAFVVALGEFGLLFALPLFLVNVLGLSPLRSGFVLAAMALGAFVAGGATEGLARALGPVRIVRVGLAIEAVAVAVTALVVTAHISPWLLGGLLACYGVGLGLASAQLTGTVLAGVPVAASGQGSATQSTLRQVGSALGAAVLGGILSISLGHLLPRRLSALPGIPPHAVDAATTATRDSAGGAITTLRAHHITGPVVDTLSRAFTDATRLTMLGAAVFLALGLLASLRIPSSAENVSRLP</sequence>